<protein>
    <submittedName>
        <fullName evidence="3">Uncharacterized protein</fullName>
    </submittedName>
</protein>
<accession>A0A250J6J0</accession>
<feature type="compositionally biased region" description="Basic and acidic residues" evidence="1">
    <location>
        <begin position="984"/>
        <end position="993"/>
    </location>
</feature>
<dbReference type="EMBL" id="CP022098">
    <property type="protein sequence ID" value="ATB39041.1"/>
    <property type="molecule type" value="Genomic_DNA"/>
</dbReference>
<feature type="region of interest" description="Disordered" evidence="1">
    <location>
        <begin position="898"/>
        <end position="993"/>
    </location>
</feature>
<keyword evidence="2" id="KW-0472">Membrane</keyword>
<keyword evidence="2" id="KW-0812">Transmembrane</keyword>
<keyword evidence="2" id="KW-1133">Transmembrane helix</keyword>
<proteinExistence type="predicted"/>
<dbReference type="KEGG" id="cfus:CYFUS_004480"/>
<evidence type="ECO:0000313" key="3">
    <source>
        <dbReference type="EMBL" id="ATB39041.1"/>
    </source>
</evidence>
<feature type="compositionally biased region" description="Basic and acidic residues" evidence="1">
    <location>
        <begin position="1093"/>
        <end position="1104"/>
    </location>
</feature>
<feature type="compositionally biased region" description="Pro residues" evidence="1">
    <location>
        <begin position="102"/>
        <end position="114"/>
    </location>
</feature>
<feature type="transmembrane region" description="Helical" evidence="2">
    <location>
        <begin position="249"/>
        <end position="271"/>
    </location>
</feature>
<reference evidence="3 4" key="1">
    <citation type="submission" date="2017-06" db="EMBL/GenBank/DDBJ databases">
        <title>Sequencing and comparative analysis of myxobacterial genomes.</title>
        <authorList>
            <person name="Rupp O."/>
            <person name="Goesmann A."/>
            <person name="Sogaard-Andersen L."/>
        </authorList>
    </citation>
    <scope>NUCLEOTIDE SEQUENCE [LARGE SCALE GENOMIC DNA]</scope>
    <source>
        <strain evidence="3 4">DSM 52655</strain>
    </source>
</reference>
<feature type="compositionally biased region" description="Basic and acidic residues" evidence="1">
    <location>
        <begin position="70"/>
        <end position="80"/>
    </location>
</feature>
<sequence>MKASETARSQRAPASSAQVPSPWVEPRVTQAGRELLREILQPDNAAPDTQRLGTPDGTPRPTTPAPVPSPREDTRPDGELRLPPSPGKVPPEQFQPGASAEPPAPMPGPVPSTPGPSATFESLLDADIAAYLDGNDTGERAATFSANTVQLLEAAKALGERPVAEPEPGLLGTLTGISPLIDAFTRGSRGYEHEETWLRVVAQLRDITSALGGVVGMIGLAATVSGAILSLLVPPVGAFLLTVGRFCDVAAIILDVVGLALSAFLTGYNYYRLKNATDPEEKRRLLGLVRQDATAALLSTVAVATAFAPGAVRRLAGTRVGRAAGRQLGRLTTRVGTTLARAPGAGALRSARQLAARRLGRIGEVTTGALHRGAENLRNRGWVQALNRRTEAMQQRLLTRLANQPRLLSAYERNIGLSRVLHEGSVRAHHLDFGRRMRETLQELQAQGLPMAQIGQRMEQQFGVRFGTEQFVVAQSGSRLRVRAVARGGGLPDTTFNSMQTRLQQLVAAGTTDIATLEQQLAREFNVRERRTLFFNLEQEASGNIIFPREDTAFLTQMRAQELANIRRIQAANPGRSPQDLANLINADPSIRSRWTADELTALAGATTLPKTPHHTIPAQLAPHLREDPRFIQTVNDTRSPGYRAFVNAAYPGVPIINGRGDLTTLLGSGGITGITDPSYFTGPNNLEFIRQLQREGTGLWVNPHNQAQRIFFNPHFVVGHDWDWANELARKIFGEFALREGEATTRMLGEGVRQTGRTAPRWLWPPTSGAGTGGSASSPEGPVSSTPEFAPSPSPEPSLVTPPARSRQGRSGAFLSSLSERMRRAVIVPPTSTMPAEAMPAPVEESTAAASSAPSSPERLPEPPPSPVLHSPRSLQEIRQDREQVATAIEAVRTLVTASTTAQRDSRAAAVGAERLATQDAARQRAIGGERRDITSQNQRLTQAGTAQQQMSAQGERASGESRKGQNEGQRTQSQGNSVSVEARPEDPDTRGWLERAWDATAGALWSELVAPAIRLVQRKMREVMEGISRFIARMIDQALGLDDIEAQINAGGTDIQDRQRSLRETDGSLAQSETEAERNQQTNQRNVQQARAREQEATETRSEAEQLLSLLREQATELETEERDAVAYLREFRERYGPYFEFARTEGDASPDGASPVSAAPPATSGVPASSDEGRIAELQLLPVEAWIAAVRQGDETASAELAAVDRESENASAPASRAEERAATALALGTFQEGRRARSTRLDALLTETRACVGLSMDEGMARLSSILDRVLELAHEVESERTRALGTIGQYHLQSMRTDTPAPAAMGVG</sequence>
<feature type="compositionally biased region" description="Low complexity" evidence="1">
    <location>
        <begin position="1081"/>
        <end position="1092"/>
    </location>
</feature>
<name>A0A250J6J0_9BACT</name>
<evidence type="ECO:0000256" key="1">
    <source>
        <dbReference type="SAM" id="MobiDB-lite"/>
    </source>
</evidence>
<feature type="region of interest" description="Disordered" evidence="1">
    <location>
        <begin position="1146"/>
        <end position="1173"/>
    </location>
</feature>
<feature type="compositionally biased region" description="Polar residues" evidence="1">
    <location>
        <begin position="936"/>
        <end position="954"/>
    </location>
</feature>
<organism evidence="3 4">
    <name type="scientific">Cystobacter fuscus</name>
    <dbReference type="NCBI Taxonomy" id="43"/>
    <lineage>
        <taxon>Bacteria</taxon>
        <taxon>Pseudomonadati</taxon>
        <taxon>Myxococcota</taxon>
        <taxon>Myxococcia</taxon>
        <taxon>Myxococcales</taxon>
        <taxon>Cystobacterineae</taxon>
        <taxon>Archangiaceae</taxon>
        <taxon>Cystobacter</taxon>
    </lineage>
</organism>
<feature type="region of interest" description="Disordered" evidence="1">
    <location>
        <begin position="1"/>
        <end position="119"/>
    </location>
</feature>
<feature type="region of interest" description="Disordered" evidence="1">
    <location>
        <begin position="831"/>
        <end position="874"/>
    </location>
</feature>
<gene>
    <name evidence="3" type="ORF">CYFUS_004480</name>
</gene>
<evidence type="ECO:0000256" key="2">
    <source>
        <dbReference type="SAM" id="Phobius"/>
    </source>
</evidence>
<feature type="compositionally biased region" description="Polar residues" evidence="1">
    <location>
        <begin position="968"/>
        <end position="981"/>
    </location>
</feature>
<feature type="compositionally biased region" description="Low complexity" evidence="1">
    <location>
        <begin position="766"/>
        <end position="790"/>
    </location>
</feature>
<feature type="compositionally biased region" description="Low complexity" evidence="1">
    <location>
        <begin position="841"/>
        <end position="859"/>
    </location>
</feature>
<dbReference type="Proteomes" id="UP000217257">
    <property type="component" value="Chromosome"/>
</dbReference>
<feature type="region of interest" description="Disordered" evidence="1">
    <location>
        <begin position="1054"/>
        <end position="1104"/>
    </location>
</feature>
<feature type="compositionally biased region" description="Basic and acidic residues" evidence="1">
    <location>
        <begin position="1057"/>
        <end position="1068"/>
    </location>
</feature>
<feature type="region of interest" description="Disordered" evidence="1">
    <location>
        <begin position="751"/>
        <end position="811"/>
    </location>
</feature>
<feature type="compositionally biased region" description="Low complexity" evidence="1">
    <location>
        <begin position="7"/>
        <end position="22"/>
    </location>
</feature>
<feature type="transmembrane region" description="Helical" evidence="2">
    <location>
        <begin position="292"/>
        <end position="312"/>
    </location>
</feature>
<feature type="compositionally biased region" description="Low complexity" evidence="1">
    <location>
        <begin position="1150"/>
        <end position="1173"/>
    </location>
</feature>
<evidence type="ECO:0000313" key="4">
    <source>
        <dbReference type="Proteomes" id="UP000217257"/>
    </source>
</evidence>
<dbReference type="RefSeq" id="WP_157758601.1">
    <property type="nucleotide sequence ID" value="NZ_CP022098.1"/>
</dbReference>
<feature type="transmembrane region" description="Helical" evidence="2">
    <location>
        <begin position="207"/>
        <end position="229"/>
    </location>
</feature>